<dbReference type="EMBL" id="CALNXJ010000007">
    <property type="protein sequence ID" value="CAH3044084.1"/>
    <property type="molecule type" value="Genomic_DNA"/>
</dbReference>
<dbReference type="Proteomes" id="UP001159428">
    <property type="component" value="Unassembled WGS sequence"/>
</dbReference>
<comment type="caution">
    <text evidence="1">The sequence shown here is derived from an EMBL/GenBank/DDBJ whole genome shotgun (WGS) entry which is preliminary data.</text>
</comment>
<proteinExistence type="predicted"/>
<accession>A0AAU9W4T0</accession>
<name>A0AAU9W4T0_9CNID</name>
<dbReference type="AlphaFoldDB" id="A0AAU9W4T0"/>
<evidence type="ECO:0000313" key="1">
    <source>
        <dbReference type="EMBL" id="CAH3044084.1"/>
    </source>
</evidence>
<gene>
    <name evidence="1" type="ORF">PMEA_00030904</name>
</gene>
<organism evidence="1 2">
    <name type="scientific">Pocillopora meandrina</name>
    <dbReference type="NCBI Taxonomy" id="46732"/>
    <lineage>
        <taxon>Eukaryota</taxon>
        <taxon>Metazoa</taxon>
        <taxon>Cnidaria</taxon>
        <taxon>Anthozoa</taxon>
        <taxon>Hexacorallia</taxon>
        <taxon>Scleractinia</taxon>
        <taxon>Astrocoeniina</taxon>
        <taxon>Pocilloporidae</taxon>
        <taxon>Pocillopora</taxon>
    </lineage>
</organism>
<sequence length="51" mass="5565">MPANQGFVDYGISSHSKARIGFLGDDYANCRASDSRIGFGTVGSQHPYYYS</sequence>
<evidence type="ECO:0000313" key="2">
    <source>
        <dbReference type="Proteomes" id="UP001159428"/>
    </source>
</evidence>
<keyword evidence="2" id="KW-1185">Reference proteome</keyword>
<reference evidence="1 2" key="1">
    <citation type="submission" date="2022-05" db="EMBL/GenBank/DDBJ databases">
        <authorList>
            <consortium name="Genoscope - CEA"/>
            <person name="William W."/>
        </authorList>
    </citation>
    <scope>NUCLEOTIDE SEQUENCE [LARGE SCALE GENOMIC DNA]</scope>
</reference>
<protein>
    <submittedName>
        <fullName evidence="1">Uncharacterized protein</fullName>
    </submittedName>
</protein>